<accession>A0AAV9JWX9</accession>
<sequence length="260" mass="29441">MLALTECRIGQPGIVAAAVNNPILDWIDIEDGDHNKMPSQVPGSATSALDAISRSLLQLRKRVFQKPEHYFDPFASPLLFLRSAGRDVPPAPSEAPLDDMEYLSFLERQDFYRQQVALSSFSGTQHASRDLDAREWQEEQGVRKTSKRYPSAALGLRLPPFHISSGGAAPLEQQASELTQRLKKSFLRQADAADFGRKVLMDDEIERLDEEEKLERHARDNEVHSKAQLTQCRSKGLWDESAEGRGRVLEMVRWLKEKLM</sequence>
<dbReference type="Proteomes" id="UP001324427">
    <property type="component" value="Unassembled WGS sequence"/>
</dbReference>
<evidence type="ECO:0000313" key="1">
    <source>
        <dbReference type="EMBL" id="KAK4549575.1"/>
    </source>
</evidence>
<evidence type="ECO:0000313" key="2">
    <source>
        <dbReference type="Proteomes" id="UP001324427"/>
    </source>
</evidence>
<dbReference type="EMBL" id="JAVFHQ010000004">
    <property type="protein sequence ID" value="KAK4549575.1"/>
    <property type="molecule type" value="Genomic_DNA"/>
</dbReference>
<comment type="caution">
    <text evidence="1">The sequence shown here is derived from an EMBL/GenBank/DDBJ whole genome shotgun (WGS) entry which is preliminary data.</text>
</comment>
<dbReference type="AlphaFoldDB" id="A0AAV9JWX9"/>
<proteinExistence type="predicted"/>
<name>A0AAV9JWX9_9PEZI</name>
<protein>
    <submittedName>
        <fullName evidence="1">Uncharacterized protein</fullName>
    </submittedName>
</protein>
<organism evidence="1 2">
    <name type="scientific">Oleoguttula mirabilis</name>
    <dbReference type="NCBI Taxonomy" id="1507867"/>
    <lineage>
        <taxon>Eukaryota</taxon>
        <taxon>Fungi</taxon>
        <taxon>Dikarya</taxon>
        <taxon>Ascomycota</taxon>
        <taxon>Pezizomycotina</taxon>
        <taxon>Dothideomycetes</taxon>
        <taxon>Dothideomycetidae</taxon>
        <taxon>Mycosphaerellales</taxon>
        <taxon>Teratosphaeriaceae</taxon>
        <taxon>Oleoguttula</taxon>
    </lineage>
</organism>
<reference evidence="1 2" key="1">
    <citation type="submission" date="2021-11" db="EMBL/GenBank/DDBJ databases">
        <title>Black yeast isolated from Biological Soil Crust.</title>
        <authorList>
            <person name="Kurbessoian T."/>
        </authorList>
    </citation>
    <scope>NUCLEOTIDE SEQUENCE [LARGE SCALE GENOMIC DNA]</scope>
    <source>
        <strain evidence="1 2">CCFEE 5522</strain>
    </source>
</reference>
<keyword evidence="2" id="KW-1185">Reference proteome</keyword>
<gene>
    <name evidence="1" type="ORF">LTR36_006572</name>
</gene>